<dbReference type="Pfam" id="PF00391">
    <property type="entry name" value="PEP-utilizers"/>
    <property type="match status" value="1"/>
</dbReference>
<dbReference type="EMBL" id="JACOPO010000001">
    <property type="protein sequence ID" value="MBC5721321.1"/>
    <property type="molecule type" value="Genomic_DNA"/>
</dbReference>
<dbReference type="RefSeq" id="WP_186851831.1">
    <property type="nucleotide sequence ID" value="NZ_JACOPO010000001.1"/>
</dbReference>
<evidence type="ECO:0000313" key="5">
    <source>
        <dbReference type="EMBL" id="MBC5721321.1"/>
    </source>
</evidence>
<organism evidence="5 6">
    <name type="scientific">Flintibacter hominis</name>
    <dbReference type="NCBI Taxonomy" id="2763048"/>
    <lineage>
        <taxon>Bacteria</taxon>
        <taxon>Bacillati</taxon>
        <taxon>Bacillota</taxon>
        <taxon>Clostridia</taxon>
        <taxon>Eubacteriales</taxon>
        <taxon>Flintibacter</taxon>
    </lineage>
</organism>
<comment type="similarity">
    <text evidence="1">Belongs to the PEP-utilizing enzyme family.</text>
</comment>
<dbReference type="PANTHER" id="PTHR46244">
    <property type="entry name" value="PHOSPHOENOLPYRUVATE-PROTEIN PHOSPHOTRANSFERASE"/>
    <property type="match status" value="1"/>
</dbReference>
<accession>A0A8J6IZ71</accession>
<proteinExistence type="inferred from homology"/>
<evidence type="ECO:0000256" key="1">
    <source>
        <dbReference type="ARBA" id="ARBA00007837"/>
    </source>
</evidence>
<keyword evidence="2" id="KW-0808">Transferase</keyword>
<dbReference type="InterPro" id="IPR008731">
    <property type="entry name" value="PTS_EIN"/>
</dbReference>
<feature type="domain" description="Phosphotransferase system enzyme I N-terminal" evidence="4">
    <location>
        <begin position="6"/>
        <end position="126"/>
    </location>
</feature>
<dbReference type="GO" id="GO:0016772">
    <property type="term" value="F:transferase activity, transferring phosphorus-containing groups"/>
    <property type="evidence" value="ECO:0007669"/>
    <property type="project" value="InterPro"/>
</dbReference>
<evidence type="ECO:0000313" key="6">
    <source>
        <dbReference type="Proteomes" id="UP000628736"/>
    </source>
</evidence>
<evidence type="ECO:0008006" key="7">
    <source>
        <dbReference type="Google" id="ProtNLM"/>
    </source>
</evidence>
<dbReference type="InterPro" id="IPR036618">
    <property type="entry name" value="PtsI_HPr-bd_sf"/>
</dbReference>
<dbReference type="Proteomes" id="UP000628736">
    <property type="component" value="Unassembled WGS sequence"/>
</dbReference>
<dbReference type="SUPFAM" id="SSF52009">
    <property type="entry name" value="Phosphohistidine domain"/>
    <property type="match status" value="1"/>
</dbReference>
<name>A0A8J6IZ71_9FIRM</name>
<keyword evidence="6" id="KW-1185">Reference proteome</keyword>
<dbReference type="AlphaFoldDB" id="A0A8J6IZ71"/>
<protein>
    <recommendedName>
        <fullName evidence="7">Phosphoenolpyruvate--protein phosphotransferase</fullName>
    </recommendedName>
</protein>
<dbReference type="InterPro" id="IPR050499">
    <property type="entry name" value="PEP-utilizing_PTS_enzyme"/>
</dbReference>
<dbReference type="PANTHER" id="PTHR46244:SF6">
    <property type="entry name" value="PHOSPHOENOLPYRUVATE-PROTEIN PHOSPHOTRANSFERASE"/>
    <property type="match status" value="1"/>
</dbReference>
<evidence type="ECO:0000259" key="4">
    <source>
        <dbReference type="Pfam" id="PF05524"/>
    </source>
</evidence>
<dbReference type="InterPro" id="IPR036637">
    <property type="entry name" value="Phosphohistidine_dom_sf"/>
</dbReference>
<dbReference type="Gene3D" id="3.50.30.10">
    <property type="entry name" value="Phosphohistidine domain"/>
    <property type="match status" value="1"/>
</dbReference>
<dbReference type="InterPro" id="IPR008279">
    <property type="entry name" value="PEP-util_enz_mobile_dom"/>
</dbReference>
<dbReference type="Gene3D" id="1.10.274.10">
    <property type="entry name" value="PtsI, HPr-binding domain"/>
    <property type="match status" value="1"/>
</dbReference>
<dbReference type="SUPFAM" id="SSF47831">
    <property type="entry name" value="Enzyme I of the PEP:sugar phosphotransferase system HPr-binding (sub)domain"/>
    <property type="match status" value="1"/>
</dbReference>
<gene>
    <name evidence="5" type="ORF">H8S11_00570</name>
</gene>
<evidence type="ECO:0000256" key="2">
    <source>
        <dbReference type="ARBA" id="ARBA00022679"/>
    </source>
</evidence>
<dbReference type="Pfam" id="PF05524">
    <property type="entry name" value="PEP-utilisers_N"/>
    <property type="match status" value="1"/>
</dbReference>
<feature type="domain" description="PEP-utilising enzyme mobile" evidence="3">
    <location>
        <begin position="153"/>
        <end position="221"/>
    </location>
</feature>
<evidence type="ECO:0000259" key="3">
    <source>
        <dbReference type="Pfam" id="PF00391"/>
    </source>
</evidence>
<comment type="caution">
    <text evidence="5">The sequence shown here is derived from an EMBL/GenBank/DDBJ whole genome shotgun (WGS) entry which is preliminary data.</text>
</comment>
<dbReference type="GO" id="GO:0009401">
    <property type="term" value="P:phosphoenolpyruvate-dependent sugar phosphotransferase system"/>
    <property type="evidence" value="ECO:0007669"/>
    <property type="project" value="InterPro"/>
</dbReference>
<reference evidence="5" key="1">
    <citation type="submission" date="2020-08" db="EMBL/GenBank/DDBJ databases">
        <title>Genome public.</title>
        <authorList>
            <person name="Liu C."/>
            <person name="Sun Q."/>
        </authorList>
    </citation>
    <scope>NUCLEOTIDE SEQUENCE</scope>
    <source>
        <strain evidence="5">NSJ-23</strain>
    </source>
</reference>
<sequence>MLELAGRSIAEQIAIGQLHFYRREPPVLAPRSQRGPQEELERFQQGQRQAVLQLAALYDRAFAEVGEETASIFAIHAMLLEDEDLVRTITDMIQREGATAEYAVKAAGDALAAAFGAMDSPYMRARSVDMRDISRRMLRALLGRRPKAPLTRPGTILVCEEFFPSEVMELDRRWLVGLAAMRGNVDSHTAHLLRAYHIPGMIELDLSPDLEWEGQIGLMDGFDNKLYLDPDRELMEKLRLRYQERGCPVGCGT</sequence>